<reference evidence="1 2" key="1">
    <citation type="submission" date="2023-05" db="EMBL/GenBank/DDBJ databases">
        <title>B98-5 Cell Line De Novo Hybrid Assembly: An Optical Mapping Approach.</title>
        <authorList>
            <person name="Kananen K."/>
            <person name="Auerbach J.A."/>
            <person name="Kautto E."/>
            <person name="Blachly J.S."/>
        </authorList>
    </citation>
    <scope>NUCLEOTIDE SEQUENCE [LARGE SCALE GENOMIC DNA]</scope>
    <source>
        <strain evidence="1">B95-8</strain>
        <tissue evidence="1">Cell line</tissue>
    </source>
</reference>
<keyword evidence="2" id="KW-1185">Reference proteome</keyword>
<evidence type="ECO:0000313" key="1">
    <source>
        <dbReference type="EMBL" id="KAK2094090.1"/>
    </source>
</evidence>
<sequence length="58" mass="5869">LCSAQDSATLRTAALTQDSAALRTLQRSGLCNAQDSAALTQDSAALTQDSAALTQDSA</sequence>
<comment type="caution">
    <text evidence="1">The sequence shown here is derived from an EMBL/GenBank/DDBJ whole genome shotgun (WGS) entry which is preliminary data.</text>
</comment>
<gene>
    <name evidence="1" type="ORF">P7K49_027828</name>
</gene>
<dbReference type="EMBL" id="JASSZA010000014">
    <property type="protein sequence ID" value="KAK2094090.1"/>
    <property type="molecule type" value="Genomic_DNA"/>
</dbReference>
<name>A0ABQ9UBE1_SAGOE</name>
<dbReference type="Proteomes" id="UP001266305">
    <property type="component" value="Unassembled WGS sequence"/>
</dbReference>
<protein>
    <submittedName>
        <fullName evidence="1">Uncharacterized protein</fullName>
    </submittedName>
</protein>
<proteinExistence type="predicted"/>
<feature type="non-terminal residue" evidence="1">
    <location>
        <position position="58"/>
    </location>
</feature>
<feature type="non-terminal residue" evidence="1">
    <location>
        <position position="1"/>
    </location>
</feature>
<evidence type="ECO:0000313" key="2">
    <source>
        <dbReference type="Proteomes" id="UP001266305"/>
    </source>
</evidence>
<accession>A0ABQ9UBE1</accession>
<organism evidence="1 2">
    <name type="scientific">Saguinus oedipus</name>
    <name type="common">Cotton-top tamarin</name>
    <name type="synonym">Oedipomidas oedipus</name>
    <dbReference type="NCBI Taxonomy" id="9490"/>
    <lineage>
        <taxon>Eukaryota</taxon>
        <taxon>Metazoa</taxon>
        <taxon>Chordata</taxon>
        <taxon>Craniata</taxon>
        <taxon>Vertebrata</taxon>
        <taxon>Euteleostomi</taxon>
        <taxon>Mammalia</taxon>
        <taxon>Eutheria</taxon>
        <taxon>Euarchontoglires</taxon>
        <taxon>Primates</taxon>
        <taxon>Haplorrhini</taxon>
        <taxon>Platyrrhini</taxon>
        <taxon>Cebidae</taxon>
        <taxon>Callitrichinae</taxon>
        <taxon>Saguinus</taxon>
    </lineage>
</organism>